<comment type="caution">
    <text evidence="5">The sequence shown here is derived from an EMBL/GenBank/DDBJ whole genome shotgun (WGS) entry which is preliminary data.</text>
</comment>
<keyword evidence="5" id="KW-0489">Methyltransferase</keyword>
<evidence type="ECO:0000259" key="4">
    <source>
        <dbReference type="Pfam" id="PF02384"/>
    </source>
</evidence>
<dbReference type="RefSeq" id="WP_170183119.1">
    <property type="nucleotide sequence ID" value="NZ_JBHTGS010000001.1"/>
</dbReference>
<protein>
    <submittedName>
        <fullName evidence="5">Type I restriction-modification system DNA methylase subunit</fullName>
    </submittedName>
</protein>
<reference evidence="5 6" key="1">
    <citation type="submission" date="2019-06" db="EMBL/GenBank/DDBJ databases">
        <title>Sequencing the genomes of 1000 actinobacteria strains.</title>
        <authorList>
            <person name="Klenk H.-P."/>
        </authorList>
    </citation>
    <scope>NUCLEOTIDE SEQUENCE [LARGE SCALE GENOMIC DNA]</scope>
    <source>
        <strain evidence="5 6">DSM 45928</strain>
    </source>
</reference>
<dbReference type="InterPro" id="IPR044946">
    <property type="entry name" value="Restrct_endonuc_typeI_TRD_sf"/>
</dbReference>
<feature type="region of interest" description="Disordered" evidence="3">
    <location>
        <begin position="675"/>
        <end position="729"/>
    </location>
</feature>
<keyword evidence="5" id="KW-0808">Transferase</keyword>
<evidence type="ECO:0000256" key="2">
    <source>
        <dbReference type="ARBA" id="ARBA00023125"/>
    </source>
</evidence>
<dbReference type="InterPro" id="IPR052916">
    <property type="entry name" value="Type-I_RE_MTase_Subunit"/>
</dbReference>
<name>A0A543ARD1_9ACTN</name>
<dbReference type="AlphaFoldDB" id="A0A543ARD1"/>
<evidence type="ECO:0000256" key="1">
    <source>
        <dbReference type="ARBA" id="ARBA00022747"/>
    </source>
</evidence>
<dbReference type="InterPro" id="IPR029063">
    <property type="entry name" value="SAM-dependent_MTases_sf"/>
</dbReference>
<dbReference type="InterPro" id="IPR003356">
    <property type="entry name" value="DNA_methylase_A-5"/>
</dbReference>
<keyword evidence="1" id="KW-0680">Restriction system</keyword>
<dbReference type="Gene3D" id="3.40.50.150">
    <property type="entry name" value="Vaccinia Virus protein VP39"/>
    <property type="match status" value="1"/>
</dbReference>
<dbReference type="GO" id="GO:0032259">
    <property type="term" value="P:methylation"/>
    <property type="evidence" value="ECO:0007669"/>
    <property type="project" value="UniProtKB-KW"/>
</dbReference>
<keyword evidence="6" id="KW-1185">Reference proteome</keyword>
<organism evidence="5 6">
    <name type="scientific">Stackebrandtia endophytica</name>
    <dbReference type="NCBI Taxonomy" id="1496996"/>
    <lineage>
        <taxon>Bacteria</taxon>
        <taxon>Bacillati</taxon>
        <taxon>Actinomycetota</taxon>
        <taxon>Actinomycetes</taxon>
        <taxon>Glycomycetales</taxon>
        <taxon>Glycomycetaceae</taxon>
        <taxon>Stackebrandtia</taxon>
    </lineage>
</organism>
<feature type="domain" description="DNA methylase adenine-specific" evidence="4">
    <location>
        <begin position="178"/>
        <end position="442"/>
    </location>
</feature>
<dbReference type="EMBL" id="VFOW01000001">
    <property type="protein sequence ID" value="TQL75148.1"/>
    <property type="molecule type" value="Genomic_DNA"/>
</dbReference>
<accession>A0A543ARD1</accession>
<evidence type="ECO:0000313" key="6">
    <source>
        <dbReference type="Proteomes" id="UP000317043"/>
    </source>
</evidence>
<dbReference type="SUPFAM" id="SSF116734">
    <property type="entry name" value="DNA methylase specificity domain"/>
    <property type="match status" value="1"/>
</dbReference>
<dbReference type="PANTHER" id="PTHR42998">
    <property type="entry name" value="TYPE I RESTRICTION ENZYME HINDVIIP M PROTEIN-RELATED"/>
    <property type="match status" value="1"/>
</dbReference>
<evidence type="ECO:0000313" key="5">
    <source>
        <dbReference type="EMBL" id="TQL75148.1"/>
    </source>
</evidence>
<gene>
    <name evidence="5" type="ORF">FB566_0643</name>
</gene>
<evidence type="ECO:0000256" key="3">
    <source>
        <dbReference type="SAM" id="MobiDB-lite"/>
    </source>
</evidence>
<dbReference type="PRINTS" id="PR00507">
    <property type="entry name" value="N12N6MTFRASE"/>
</dbReference>
<feature type="compositionally biased region" description="Polar residues" evidence="3">
    <location>
        <begin position="714"/>
        <end position="729"/>
    </location>
</feature>
<dbReference type="GO" id="GO:0008170">
    <property type="term" value="F:N-methyltransferase activity"/>
    <property type="evidence" value="ECO:0007669"/>
    <property type="project" value="InterPro"/>
</dbReference>
<dbReference type="Pfam" id="PF02384">
    <property type="entry name" value="N6_Mtase"/>
    <property type="match status" value="1"/>
</dbReference>
<dbReference type="GO" id="GO:0003677">
    <property type="term" value="F:DNA binding"/>
    <property type="evidence" value="ECO:0007669"/>
    <property type="project" value="UniProtKB-KW"/>
</dbReference>
<proteinExistence type="predicted"/>
<sequence length="729" mass="80068">MDAVEVSSADIARIANVRPTAVSNWRKRHIDFPEPVGGTEKSPRFNLSDVLSWLRDQGKAVNLPTQQRLHQAIESAAEHTSLPAALVQAGLALLYVDHPPPGANADAWIDPLAEAQAELARTNFGLADVPPPDALAPASNAMLRTALTEDNKRSRQSIVEKLLDRYLQDRPPSNLGTTPRPLAELMIALVGSDPGSLMDPACGTGSILVSAAKAGHSRLMGQDADPTLAMMTAIRLQLTGTQGFDIQLGDALNRDAFGSAKADNIACHVPPSDRGWLRESSLNDERWAYGVPSNRESELAWVQHALWHLKPGGMAALLMSPGAGTRPSGRRIRRELASKGALRAVISLPRGSLHNTTVAPQVWLLTNAASVNAHSTVLMMDLSNQHEDNVPQWKEISERALGCWHRYQESWSDRLRRNDQARAVPIIELLDEEVDLTPTKYLPVTLAPAKSVIELKEEHRKATLHFEGLQAQLAELPIEFTNLPTTIRWETIDLLEQQDVLRIWRHQTSGDSSHSTKLVRVITPIDIARHQASQESTEVPDVELATQVRPGDVLAVVINRRLYARTATDADIDAHIGPQVVILRPHPQMLDCHYLSGFLNGRSAGEQLARNISSTGVHTTSELRRIRMPVPDIDAQIELAKRLCQLEQLADHARSTFRLTDVFTGDYRDSLLEQMTGEDMTGEDRSGQTDNPASRSTADSTEQTPALADDCSPEVQTDDSIVRTHTGQS</sequence>
<dbReference type="Gene3D" id="3.90.220.20">
    <property type="entry name" value="DNA methylase specificity domains"/>
    <property type="match status" value="1"/>
</dbReference>
<dbReference type="Proteomes" id="UP000317043">
    <property type="component" value="Unassembled WGS sequence"/>
</dbReference>
<dbReference type="InParanoid" id="A0A543ARD1"/>
<dbReference type="PANTHER" id="PTHR42998:SF1">
    <property type="entry name" value="TYPE I RESTRICTION ENZYME HINDI METHYLASE SUBUNIT"/>
    <property type="match status" value="1"/>
</dbReference>
<feature type="compositionally biased region" description="Polar residues" evidence="3">
    <location>
        <begin position="688"/>
        <end position="704"/>
    </location>
</feature>
<dbReference type="GO" id="GO:0009307">
    <property type="term" value="P:DNA restriction-modification system"/>
    <property type="evidence" value="ECO:0007669"/>
    <property type="project" value="UniProtKB-KW"/>
</dbReference>
<dbReference type="SUPFAM" id="SSF53335">
    <property type="entry name" value="S-adenosyl-L-methionine-dependent methyltransferases"/>
    <property type="match status" value="1"/>
</dbReference>
<keyword evidence="2" id="KW-0238">DNA-binding</keyword>